<protein>
    <recommendedName>
        <fullName evidence="4">Fenitrothion hydrolase</fullName>
    </recommendedName>
</protein>
<feature type="transmembrane region" description="Helical" evidence="1">
    <location>
        <begin position="364"/>
        <end position="383"/>
    </location>
</feature>
<proteinExistence type="predicted"/>
<feature type="transmembrane region" description="Helical" evidence="1">
    <location>
        <begin position="309"/>
        <end position="330"/>
    </location>
</feature>
<feature type="transmembrane region" description="Helical" evidence="1">
    <location>
        <begin position="395"/>
        <end position="419"/>
    </location>
</feature>
<keyword evidence="3" id="KW-1185">Reference proteome</keyword>
<gene>
    <name evidence="2" type="ORF">GCM10009716_02000</name>
</gene>
<accession>A0ABN2NQJ4</accession>
<name>A0ABN2NQJ4_9ACTN</name>
<keyword evidence="1" id="KW-1133">Transmembrane helix</keyword>
<dbReference type="Proteomes" id="UP001501303">
    <property type="component" value="Unassembled WGS sequence"/>
</dbReference>
<organism evidence="2 3">
    <name type="scientific">Streptomyces sodiiphilus</name>
    <dbReference type="NCBI Taxonomy" id="226217"/>
    <lineage>
        <taxon>Bacteria</taxon>
        <taxon>Bacillati</taxon>
        <taxon>Actinomycetota</taxon>
        <taxon>Actinomycetes</taxon>
        <taxon>Kitasatosporales</taxon>
        <taxon>Streptomycetaceae</taxon>
        <taxon>Streptomyces</taxon>
    </lineage>
</organism>
<evidence type="ECO:0000256" key="1">
    <source>
        <dbReference type="SAM" id="Phobius"/>
    </source>
</evidence>
<dbReference type="EMBL" id="BAAAMJ010000002">
    <property type="protein sequence ID" value="GAA1895577.1"/>
    <property type="molecule type" value="Genomic_DNA"/>
</dbReference>
<feature type="transmembrane region" description="Helical" evidence="1">
    <location>
        <begin position="70"/>
        <end position="89"/>
    </location>
</feature>
<evidence type="ECO:0008006" key="4">
    <source>
        <dbReference type="Google" id="ProtNLM"/>
    </source>
</evidence>
<keyword evidence="1" id="KW-0812">Transmembrane</keyword>
<keyword evidence="1" id="KW-0472">Membrane</keyword>
<sequence>MISLAHGLGGRHDLPVPAFYAFAGAFAALLISFLALGLLWSRSRFRGDRAGKPVPHAVQRAADAPVTRRLLRAAGLGAFLFTLAVALAGNPDPARNPAPGLLYAVLWTGLVPLCLLLGPVWRLVDPLRTLHALGCRLRGRDPAAGARELPARLGHWPAAAGLLAFAWTELASPQPAAPATVAAFMLGYSAVQLAGAARYGTAWFDRCDPFTVYSGLIGSLAPLGRRRDGRLVLRLPFHGLDAVPALPGLTATVCVLLGSTGYDGFTTLPQWVRLVQSGPLDPTLTRTLGLLTTIALVAALFAVCASARYAHTLIPIAVGYLIAHYLTLLLAEGPRTFLLVAHVLGVTDGLPGAAVLPVDPGTVAAVQVLAVIAGHVVGVVAAHDRAVRLMPPERAVAGQVPLLILMVCYTLGGLGLLFAA</sequence>
<feature type="transmembrane region" description="Helical" evidence="1">
    <location>
        <begin position="283"/>
        <end position="303"/>
    </location>
</feature>
<evidence type="ECO:0000313" key="3">
    <source>
        <dbReference type="Proteomes" id="UP001501303"/>
    </source>
</evidence>
<feature type="transmembrane region" description="Helical" evidence="1">
    <location>
        <begin position="101"/>
        <end position="121"/>
    </location>
</feature>
<evidence type="ECO:0000313" key="2">
    <source>
        <dbReference type="EMBL" id="GAA1895577.1"/>
    </source>
</evidence>
<comment type="caution">
    <text evidence="2">The sequence shown here is derived from an EMBL/GenBank/DDBJ whole genome shotgun (WGS) entry which is preliminary data.</text>
</comment>
<reference evidence="2 3" key="1">
    <citation type="journal article" date="2019" name="Int. J. Syst. Evol. Microbiol.">
        <title>The Global Catalogue of Microorganisms (GCM) 10K type strain sequencing project: providing services to taxonomists for standard genome sequencing and annotation.</title>
        <authorList>
            <consortium name="The Broad Institute Genomics Platform"/>
            <consortium name="The Broad Institute Genome Sequencing Center for Infectious Disease"/>
            <person name="Wu L."/>
            <person name="Ma J."/>
        </authorList>
    </citation>
    <scope>NUCLEOTIDE SEQUENCE [LARGE SCALE GENOMIC DNA]</scope>
    <source>
        <strain evidence="2 3">JCM 13581</strain>
    </source>
</reference>
<feature type="transmembrane region" description="Helical" evidence="1">
    <location>
        <begin position="18"/>
        <end position="40"/>
    </location>
</feature>